<dbReference type="RefSeq" id="WP_092672020.1">
    <property type="nucleotide sequence ID" value="NZ_BMDN01000001.1"/>
</dbReference>
<evidence type="ECO:0000313" key="4">
    <source>
        <dbReference type="EMBL" id="SDS91133.1"/>
    </source>
</evidence>
<accession>A0A1H1W251</accession>
<dbReference type="Gene3D" id="3.40.1090.10">
    <property type="entry name" value="Cytosolic phospholipase A2 catalytic domain"/>
    <property type="match status" value="2"/>
</dbReference>
<evidence type="ECO:0000313" key="5">
    <source>
        <dbReference type="Proteomes" id="UP000199482"/>
    </source>
</evidence>
<gene>
    <name evidence="4" type="ORF">SAMN04489721_2140</name>
</gene>
<keyword evidence="2" id="KW-1133">Transmembrane helix</keyword>
<dbReference type="GO" id="GO:0006629">
    <property type="term" value="P:lipid metabolic process"/>
    <property type="evidence" value="ECO:0007669"/>
    <property type="project" value="UniProtKB-KW"/>
</dbReference>
<keyword evidence="2" id="KW-0472">Membrane</keyword>
<keyword evidence="2" id="KW-0812">Transmembrane</keyword>
<dbReference type="Proteomes" id="UP000199482">
    <property type="component" value="Chromosome I"/>
</dbReference>
<feature type="transmembrane region" description="Helical" evidence="2">
    <location>
        <begin position="88"/>
        <end position="113"/>
    </location>
</feature>
<feature type="transmembrane region" description="Helical" evidence="2">
    <location>
        <begin position="15"/>
        <end position="36"/>
    </location>
</feature>
<dbReference type="AlphaFoldDB" id="A0A1H1W251"/>
<evidence type="ECO:0000256" key="2">
    <source>
        <dbReference type="SAM" id="Phobius"/>
    </source>
</evidence>
<dbReference type="InterPro" id="IPR002641">
    <property type="entry name" value="PNPLA_dom"/>
</dbReference>
<sequence length="522" mass="56309">MLIEGDASRGHRWTLYLSGGGVRAALAAIGVIYFIGSEGAWPAVKRVVSVSGGGLVNAWLMTRRPSESDMPSELGKIFDLLTNRARSWILVLVVLVVTIGSAAVTSILLLGAVGPEAKGWVLAALVLLWIAIGLQLSTRIWLHWFFLPFGRRERLGETLGTDWERLHVFATSDIGSAGPLFFESSSAVCLASSDRRGVFDARDVSVAKVLRATTAFPPAFPPTRFRPRRPPIDRGPDWTWQPTPDGTRAAWLADGGVTGNLGVQYGLGRYEAVQSIVGISAARARISSTAIDCKVHRDQVAWLCERCVQRSVIVDASGATPRLSGLVGILVTIPGVGVVYHALRSLRVMYESHLQLDAVTADAGLISTVRVPALIDEIASERAPAVDGGNQNAVSLRSGAFRQWRHNAVEFPSVAFTSLEWACVRARLATTGVRTGLLAVRRSTAMLVVASGYLNACLAMRGRDAIGRATQGIARLDLRFGLNGDLVEWLNRACAEFTEGELTERNRRLSALLRGAGLSRPE</sequence>
<organism evidence="4 5">
    <name type="scientific">Agromyces flavus</name>
    <dbReference type="NCBI Taxonomy" id="589382"/>
    <lineage>
        <taxon>Bacteria</taxon>
        <taxon>Bacillati</taxon>
        <taxon>Actinomycetota</taxon>
        <taxon>Actinomycetes</taxon>
        <taxon>Micrococcales</taxon>
        <taxon>Microbacteriaceae</taxon>
        <taxon>Agromyces</taxon>
    </lineage>
</organism>
<dbReference type="Pfam" id="PF01734">
    <property type="entry name" value="Patatin"/>
    <property type="match status" value="1"/>
</dbReference>
<reference evidence="5" key="1">
    <citation type="submission" date="2016-10" db="EMBL/GenBank/DDBJ databases">
        <authorList>
            <person name="Varghese N."/>
            <person name="Submissions S."/>
        </authorList>
    </citation>
    <scope>NUCLEOTIDE SEQUENCE [LARGE SCALE GENOMIC DNA]</scope>
    <source>
        <strain evidence="5">CPCC 202695</strain>
    </source>
</reference>
<evidence type="ECO:0000259" key="3">
    <source>
        <dbReference type="Pfam" id="PF01734"/>
    </source>
</evidence>
<protein>
    <submittedName>
        <fullName evidence="4">Patatin-like phospholipase</fullName>
    </submittedName>
</protein>
<feature type="transmembrane region" description="Helical" evidence="2">
    <location>
        <begin position="119"/>
        <end position="142"/>
    </location>
</feature>
<feature type="domain" description="PNPLA" evidence="3">
    <location>
        <begin position="16"/>
        <end position="264"/>
    </location>
</feature>
<keyword evidence="1" id="KW-0443">Lipid metabolism</keyword>
<name>A0A1H1W251_9MICO</name>
<dbReference type="InterPro" id="IPR016035">
    <property type="entry name" value="Acyl_Trfase/lysoPLipase"/>
</dbReference>
<dbReference type="EMBL" id="LT629755">
    <property type="protein sequence ID" value="SDS91133.1"/>
    <property type="molecule type" value="Genomic_DNA"/>
</dbReference>
<dbReference type="SUPFAM" id="SSF52151">
    <property type="entry name" value="FabD/lysophospholipase-like"/>
    <property type="match status" value="1"/>
</dbReference>
<evidence type="ECO:0000256" key="1">
    <source>
        <dbReference type="ARBA" id="ARBA00023098"/>
    </source>
</evidence>
<proteinExistence type="predicted"/>